<keyword evidence="3" id="KW-1185">Reference proteome</keyword>
<name>V7PLY2_PLAYE</name>
<organism evidence="2 3">
    <name type="scientific">Plasmodium yoelii 17X</name>
    <dbReference type="NCBI Taxonomy" id="1323249"/>
    <lineage>
        <taxon>Eukaryota</taxon>
        <taxon>Sar</taxon>
        <taxon>Alveolata</taxon>
        <taxon>Apicomplexa</taxon>
        <taxon>Aconoidasida</taxon>
        <taxon>Haemosporida</taxon>
        <taxon>Plasmodiidae</taxon>
        <taxon>Plasmodium</taxon>
        <taxon>Plasmodium (Vinckeia)</taxon>
    </lineage>
</organism>
<protein>
    <submittedName>
        <fullName evidence="2">Uncharacterized protein</fullName>
    </submittedName>
</protein>
<dbReference type="EMBL" id="KI635766">
    <property type="protein sequence ID" value="ETB59802.1"/>
    <property type="molecule type" value="Genomic_DNA"/>
</dbReference>
<dbReference type="OrthoDB" id="372577at2759"/>
<gene>
    <name evidence="2" type="ORF">YYC_03190</name>
</gene>
<feature type="coiled-coil region" evidence="1">
    <location>
        <begin position="204"/>
        <end position="259"/>
    </location>
</feature>
<sequence length="374" mass="43407">MGNIASDQKKKPRSLYELSPQIGEYKTINEGDPEMVEDPEFPNQMMKDALNNNTTVEGNNVQGTFVYYPNKDKPKMWIGNYKILNPEDILCTNVAEKIGISEEQWKNYIKIKNTTQNEENSIQNNANQTNQPLEEFISLKENLTGKKNIEKNDLSNDELENNSTDLNKINNIINNNTTSYIISSNGKKDIHNCEENYYSACNTIEGIEDKIENNKNRKEKNIEQERDALFTKTYIDKLNEEIKKINKEHENVIIEKQKEVYEYSMSSTSELVDPQKKEKKKESYVNNKINSVKKINNKNNNSSNTIDSKKSIIEQLIEENKNKFNSKRIAVNDAYKKKYLKYSSMSTKDSLMETHSSLQEILSNKMCDKRKIVK</sequence>
<accession>V7PLY2</accession>
<dbReference type="AlphaFoldDB" id="V7PLY2"/>
<evidence type="ECO:0000256" key="1">
    <source>
        <dbReference type="SAM" id="Coils"/>
    </source>
</evidence>
<reference evidence="2 3" key="1">
    <citation type="submission" date="2013-11" db="EMBL/GenBank/DDBJ databases">
        <title>The Genome Sequence of Plasmodium yoelii 17X.</title>
        <authorList>
            <consortium name="The Broad Institute Genomics Platform"/>
            <consortium name="The Broad Institute Genome Sequencing Center for Infectious Disease"/>
            <person name="Neafsey D."/>
            <person name="Adams J."/>
            <person name="Walker B."/>
            <person name="Young S.K."/>
            <person name="Zeng Q."/>
            <person name="Gargeya S."/>
            <person name="Fitzgerald M."/>
            <person name="Haas B."/>
            <person name="Abouelleil A."/>
            <person name="Alvarado L."/>
            <person name="Chapman S.B."/>
            <person name="Gainer-Dewar J."/>
            <person name="Goldberg J."/>
            <person name="Griggs A."/>
            <person name="Gujja S."/>
            <person name="Hansen M."/>
            <person name="Howarth C."/>
            <person name="Imamovic A."/>
            <person name="Ireland A."/>
            <person name="Larimer J."/>
            <person name="McCowan C."/>
            <person name="Murphy C."/>
            <person name="Pearson M."/>
            <person name="Poon T.W."/>
            <person name="Priest M."/>
            <person name="Roberts A."/>
            <person name="Saif S."/>
            <person name="Shea T."/>
            <person name="Sykes S."/>
            <person name="Wortman J."/>
            <person name="Nusbaum C."/>
            <person name="Birren B."/>
        </authorList>
    </citation>
    <scope>NUCLEOTIDE SEQUENCE [LARGE SCALE GENOMIC DNA]</scope>
    <source>
        <strain evidence="2 3">17X</strain>
    </source>
</reference>
<evidence type="ECO:0000313" key="3">
    <source>
        <dbReference type="Proteomes" id="UP000018538"/>
    </source>
</evidence>
<keyword evidence="1" id="KW-0175">Coiled coil</keyword>
<dbReference type="Proteomes" id="UP000018538">
    <property type="component" value="Unassembled WGS sequence"/>
</dbReference>
<evidence type="ECO:0000313" key="2">
    <source>
        <dbReference type="EMBL" id="ETB59802.1"/>
    </source>
</evidence>
<proteinExistence type="predicted"/>